<feature type="region of interest" description="Disordered" evidence="1">
    <location>
        <begin position="680"/>
        <end position="715"/>
    </location>
</feature>
<evidence type="ECO:0000313" key="3">
    <source>
        <dbReference type="Proteomes" id="UP000019384"/>
    </source>
</evidence>
<protein>
    <submittedName>
        <fullName evidence="2">Uncharacterized protein</fullName>
    </submittedName>
</protein>
<sequence length="715" mass="79715">MENFNSQSWQLHAENKDQIAQYPQWNQPQGLNLFEQTNYERPQQNTENTQAYNSDGYYGHEQQYLAPQTQAPMEGTLFHVGDEMQYFPGSNTNISQTPIPHEQHQENGQWSALAPSQSPAMIDEPRPLKHSAERLDEASPKHFKTNEGTVEKRAASPASTSIQLDVSDEESVTRTMAEIFAPGRTDEIKTRDVKALIKKISVQYKDQFIRVFELWLIVCAYFEESTYDKPTDFRFVVLLAILNVRTEANIDWRYGFKTKFFFRICKWLRTAVKASSEMSIRALLSCLLVIRMPTTLLEQYQFMKVLLLVQKKSTNESFKSLVGSILQYGEDSEASFRADLTNAEKPNNSGRSVSPVVVSSGVKPVKRATPAVFKTKPVEKVEKLPAVSTTPPPTQLVTAEKAKPSKLAVPAASAPAPAIQKPKVAKSSIHVATTAKKTSAPVTNNTVDSAKTTTAQTTKPASAAAPAKQWSLSEYTKSIKKKQAPVAEAQKPVTPTVSEDPKIPIIEKKKNENGLISILKITGHVGPKKSVKFNDAELVQARRFYSDSETYRPHEDLNETRRDEASALREAMLDLDWKDPEVIVFDSIPWLTSTVSQDALPKGKKRSGTILNSMEEEFEQARITGPNVDPDPYSPLESSLSQDSDLVPKFTRPMVSFLFDDEGNTSLQIDSAAAPSLVQAYDDDDDDDNYSPTLDVYPKDGVDDDDDDSAYEPGL</sequence>
<name>W6MQ27_9ASCO</name>
<dbReference type="GeneID" id="34521811"/>
<dbReference type="Proteomes" id="UP000019384">
    <property type="component" value="Unassembled WGS sequence"/>
</dbReference>
<feature type="region of interest" description="Disordered" evidence="1">
    <location>
        <begin position="624"/>
        <end position="645"/>
    </location>
</feature>
<gene>
    <name evidence="2" type="ORF">KUCA_T00004415001</name>
</gene>
<feature type="compositionally biased region" description="Acidic residues" evidence="1">
    <location>
        <begin position="702"/>
        <end position="715"/>
    </location>
</feature>
<dbReference type="HOGENOM" id="CLU_386377_0_0_1"/>
<feature type="compositionally biased region" description="Polar residues" evidence="1">
    <location>
        <begin position="88"/>
        <end position="98"/>
    </location>
</feature>
<dbReference type="AlphaFoldDB" id="W6MQ27"/>
<keyword evidence="3" id="KW-1185">Reference proteome</keyword>
<dbReference type="STRING" id="1382522.W6MQ27"/>
<dbReference type="RefSeq" id="XP_022460423.1">
    <property type="nucleotide sequence ID" value="XM_022601148.1"/>
</dbReference>
<feature type="compositionally biased region" description="Polar residues" evidence="1">
    <location>
        <begin position="106"/>
        <end position="119"/>
    </location>
</feature>
<accession>W6MQ27</accession>
<dbReference type="EMBL" id="HG793129">
    <property type="protein sequence ID" value="CDK28433.1"/>
    <property type="molecule type" value="Genomic_DNA"/>
</dbReference>
<reference evidence="2" key="1">
    <citation type="submission" date="2013-12" db="EMBL/GenBank/DDBJ databases">
        <authorList>
            <person name="Genoscope - CEA"/>
        </authorList>
    </citation>
    <scope>NUCLEOTIDE SEQUENCE</scope>
    <source>
        <strain evidence="2">CBS 1993</strain>
    </source>
</reference>
<feature type="compositionally biased region" description="Basic and acidic residues" evidence="1">
    <location>
        <begin position="123"/>
        <end position="140"/>
    </location>
</feature>
<organism evidence="2 3">
    <name type="scientific">Kuraishia capsulata CBS 1993</name>
    <dbReference type="NCBI Taxonomy" id="1382522"/>
    <lineage>
        <taxon>Eukaryota</taxon>
        <taxon>Fungi</taxon>
        <taxon>Dikarya</taxon>
        <taxon>Ascomycota</taxon>
        <taxon>Saccharomycotina</taxon>
        <taxon>Pichiomycetes</taxon>
        <taxon>Pichiales</taxon>
        <taxon>Pichiaceae</taxon>
        <taxon>Kuraishia</taxon>
    </lineage>
</organism>
<evidence type="ECO:0000256" key="1">
    <source>
        <dbReference type="SAM" id="MobiDB-lite"/>
    </source>
</evidence>
<reference evidence="2" key="2">
    <citation type="submission" date="2014-02" db="EMBL/GenBank/DDBJ databases">
        <title>Complete DNA sequence of /Kuraishia capsulata/ illustrates novel genomic features among budding yeasts (/Saccharomycotina/).</title>
        <authorList>
            <person name="Morales L."/>
            <person name="Noel B."/>
            <person name="Porcel B."/>
            <person name="Marcet-Houben M."/>
            <person name="Hullo M-F."/>
            <person name="Sacerdot C."/>
            <person name="Tekaia F."/>
            <person name="Leh-Louis V."/>
            <person name="Despons L."/>
            <person name="Khanna V."/>
            <person name="Aury J-M."/>
            <person name="Barbe V."/>
            <person name="Couloux A."/>
            <person name="Labadie K."/>
            <person name="Pelletier E."/>
            <person name="Souciet J-L."/>
            <person name="Boekhout T."/>
            <person name="Gabaldon T."/>
            <person name="Wincker P."/>
            <person name="Dujon B."/>
        </authorList>
    </citation>
    <scope>NUCLEOTIDE SEQUENCE</scope>
    <source>
        <strain evidence="2">CBS 1993</strain>
    </source>
</reference>
<proteinExistence type="predicted"/>
<feature type="region of interest" description="Disordered" evidence="1">
    <location>
        <begin position="88"/>
        <end position="167"/>
    </location>
</feature>
<evidence type="ECO:0000313" key="2">
    <source>
        <dbReference type="EMBL" id="CDK28433.1"/>
    </source>
</evidence>